<evidence type="ECO:0000256" key="2">
    <source>
        <dbReference type="SAM" id="MobiDB-lite"/>
    </source>
</evidence>
<accession>A0AAN7HAD2</accession>
<feature type="region of interest" description="Disordered" evidence="2">
    <location>
        <begin position="417"/>
        <end position="530"/>
    </location>
</feature>
<feature type="compositionally biased region" description="Low complexity" evidence="2">
    <location>
        <begin position="363"/>
        <end position="379"/>
    </location>
</feature>
<feature type="compositionally biased region" description="Basic and acidic residues" evidence="2">
    <location>
        <begin position="305"/>
        <end position="330"/>
    </location>
</feature>
<reference evidence="3" key="2">
    <citation type="submission" date="2023-05" db="EMBL/GenBank/DDBJ databases">
        <authorList>
            <consortium name="Lawrence Berkeley National Laboratory"/>
            <person name="Steindorff A."/>
            <person name="Hensen N."/>
            <person name="Bonometti L."/>
            <person name="Westerberg I."/>
            <person name="Brannstrom I.O."/>
            <person name="Guillou S."/>
            <person name="Cros-Aarteil S."/>
            <person name="Calhoun S."/>
            <person name="Haridas S."/>
            <person name="Kuo A."/>
            <person name="Mondo S."/>
            <person name="Pangilinan J."/>
            <person name="Riley R."/>
            <person name="Labutti K."/>
            <person name="Andreopoulos B."/>
            <person name="Lipzen A."/>
            <person name="Chen C."/>
            <person name="Yanf M."/>
            <person name="Daum C."/>
            <person name="Ng V."/>
            <person name="Clum A."/>
            <person name="Ohm R."/>
            <person name="Martin F."/>
            <person name="Silar P."/>
            <person name="Natvig D."/>
            <person name="Lalanne C."/>
            <person name="Gautier V."/>
            <person name="Ament-Velasquez S.L."/>
            <person name="Kruys A."/>
            <person name="Hutchinson M.I."/>
            <person name="Powell A.J."/>
            <person name="Barry K."/>
            <person name="Miller A.N."/>
            <person name="Grigoriev I.V."/>
            <person name="Debuchy R."/>
            <person name="Gladieux P."/>
            <person name="Thoren M.H."/>
            <person name="Johannesson H."/>
        </authorList>
    </citation>
    <scope>NUCLEOTIDE SEQUENCE</scope>
    <source>
        <strain evidence="3">CBS 532.94</strain>
    </source>
</reference>
<feature type="compositionally biased region" description="Low complexity" evidence="2">
    <location>
        <begin position="562"/>
        <end position="580"/>
    </location>
</feature>
<comment type="caution">
    <text evidence="3">The sequence shown here is derived from an EMBL/GenBank/DDBJ whole genome shotgun (WGS) entry which is preliminary data.</text>
</comment>
<feature type="compositionally biased region" description="Polar residues" evidence="2">
    <location>
        <begin position="331"/>
        <end position="340"/>
    </location>
</feature>
<keyword evidence="4" id="KW-1185">Reference proteome</keyword>
<feature type="compositionally biased region" description="Basic and acidic residues" evidence="2">
    <location>
        <begin position="341"/>
        <end position="355"/>
    </location>
</feature>
<organism evidence="3 4">
    <name type="scientific">Achaetomium macrosporum</name>
    <dbReference type="NCBI Taxonomy" id="79813"/>
    <lineage>
        <taxon>Eukaryota</taxon>
        <taxon>Fungi</taxon>
        <taxon>Dikarya</taxon>
        <taxon>Ascomycota</taxon>
        <taxon>Pezizomycotina</taxon>
        <taxon>Sordariomycetes</taxon>
        <taxon>Sordariomycetidae</taxon>
        <taxon>Sordariales</taxon>
        <taxon>Chaetomiaceae</taxon>
        <taxon>Achaetomium</taxon>
    </lineage>
</organism>
<feature type="region of interest" description="Disordered" evidence="2">
    <location>
        <begin position="286"/>
        <end position="379"/>
    </location>
</feature>
<feature type="region of interest" description="Disordered" evidence="2">
    <location>
        <begin position="1"/>
        <end position="27"/>
    </location>
</feature>
<sequence length="610" mass="66587">MIPTVQYNDPGHGSPTSESPPRHRKSASATLKTVSSFLSLKGGISKGVRVSSSEPERIDTPSALAMLPLTEAHYDYDFDKAERTNGEMGAEGTWHNPNVMQMAETLGTVMMTGAATDGLPVAYNSCVLALIEGFYRLTRQLRDTEKEFAELKTLREMELEQFRGMMEECMEKGEAYMAEIKRLELALAKESKDGVACVALMRHGSLVDRAGSRRFQAKLKRISGSQDEGMLTLPGSLESMVQPRTESLELAEATTSYRTLGAIPRILDAQNDLLVSRIVEEREIQEQRARHQQGRVRAAPVLVHLRSDRGSHNARDEPRRRGQPFDHGMDRNTSLGTQRTEATKDSHTQVDDAPRPRAQSQISTDNESSSSDSDTSTEVSLARLTLSTHVRQVHENLGQSPAEHASKEGFHLKGATGKEYPESFMSGSQQGDEIANPSDSDSTPKPVHTGPNVDKNSGTLGEHREPRPADAKQRKESFWKGARLSFQEPSHQQRRRGYSFEKGDDEVLPVSPTWMPKAHTQLKPPASEGCAARRETDRFLAVMAGRGCAPRSSSGMNRPAATPSSDVSSGSITSSASTGTVKWAGSDKVDVNEGCGSGGRIDGKKTGDAV</sequence>
<gene>
    <name evidence="3" type="ORF">C8A03DRAFT_11288</name>
</gene>
<protein>
    <submittedName>
        <fullName evidence="3">Uncharacterized protein</fullName>
    </submittedName>
</protein>
<dbReference type="AlphaFoldDB" id="A0AAN7HAD2"/>
<dbReference type="EMBL" id="MU860007">
    <property type="protein sequence ID" value="KAK4242506.1"/>
    <property type="molecule type" value="Genomic_DNA"/>
</dbReference>
<feature type="region of interest" description="Disordered" evidence="2">
    <location>
        <begin position="547"/>
        <end position="610"/>
    </location>
</feature>
<feature type="compositionally biased region" description="Polar residues" evidence="2">
    <location>
        <begin position="425"/>
        <end position="443"/>
    </location>
</feature>
<evidence type="ECO:0000256" key="1">
    <source>
        <dbReference type="SAM" id="Coils"/>
    </source>
</evidence>
<evidence type="ECO:0000313" key="4">
    <source>
        <dbReference type="Proteomes" id="UP001303760"/>
    </source>
</evidence>
<reference evidence="3" key="1">
    <citation type="journal article" date="2023" name="Mol. Phylogenet. Evol.">
        <title>Genome-scale phylogeny and comparative genomics of the fungal order Sordariales.</title>
        <authorList>
            <person name="Hensen N."/>
            <person name="Bonometti L."/>
            <person name="Westerberg I."/>
            <person name="Brannstrom I.O."/>
            <person name="Guillou S."/>
            <person name="Cros-Aarteil S."/>
            <person name="Calhoun S."/>
            <person name="Haridas S."/>
            <person name="Kuo A."/>
            <person name="Mondo S."/>
            <person name="Pangilinan J."/>
            <person name="Riley R."/>
            <person name="LaButti K."/>
            <person name="Andreopoulos B."/>
            <person name="Lipzen A."/>
            <person name="Chen C."/>
            <person name="Yan M."/>
            <person name="Daum C."/>
            <person name="Ng V."/>
            <person name="Clum A."/>
            <person name="Steindorff A."/>
            <person name="Ohm R.A."/>
            <person name="Martin F."/>
            <person name="Silar P."/>
            <person name="Natvig D.O."/>
            <person name="Lalanne C."/>
            <person name="Gautier V."/>
            <person name="Ament-Velasquez S.L."/>
            <person name="Kruys A."/>
            <person name="Hutchinson M.I."/>
            <person name="Powell A.J."/>
            <person name="Barry K."/>
            <person name="Miller A.N."/>
            <person name="Grigoriev I.V."/>
            <person name="Debuchy R."/>
            <person name="Gladieux P."/>
            <person name="Hiltunen Thoren M."/>
            <person name="Johannesson H."/>
        </authorList>
    </citation>
    <scope>NUCLEOTIDE SEQUENCE</scope>
    <source>
        <strain evidence="3">CBS 532.94</strain>
    </source>
</reference>
<feature type="coiled-coil region" evidence="1">
    <location>
        <begin position="141"/>
        <end position="186"/>
    </location>
</feature>
<proteinExistence type="predicted"/>
<feature type="compositionally biased region" description="Basic and acidic residues" evidence="2">
    <location>
        <begin position="461"/>
        <end position="478"/>
    </location>
</feature>
<name>A0AAN7HAD2_9PEZI</name>
<dbReference type="Proteomes" id="UP001303760">
    <property type="component" value="Unassembled WGS sequence"/>
</dbReference>
<feature type="compositionally biased region" description="Basic and acidic residues" evidence="2">
    <location>
        <begin position="601"/>
        <end position="610"/>
    </location>
</feature>
<evidence type="ECO:0000313" key="3">
    <source>
        <dbReference type="EMBL" id="KAK4242506.1"/>
    </source>
</evidence>
<keyword evidence="1" id="KW-0175">Coiled coil</keyword>